<dbReference type="GO" id="GO:0005886">
    <property type="term" value="C:plasma membrane"/>
    <property type="evidence" value="ECO:0007669"/>
    <property type="project" value="UniProtKB-SubCell"/>
</dbReference>
<keyword evidence="8" id="KW-0472">Membrane</keyword>
<dbReference type="RefSeq" id="WP_133170868.1">
    <property type="nucleotide sequence ID" value="NZ_PYZR01000320.1"/>
</dbReference>
<evidence type="ECO:0000256" key="8">
    <source>
        <dbReference type="ARBA" id="ARBA00023136"/>
    </source>
</evidence>
<evidence type="ECO:0000256" key="7">
    <source>
        <dbReference type="ARBA" id="ARBA00022989"/>
    </source>
</evidence>
<evidence type="ECO:0000256" key="5">
    <source>
        <dbReference type="ARBA" id="ARBA00022741"/>
    </source>
</evidence>
<gene>
    <name evidence="10" type="ORF">BUY34_13325</name>
</gene>
<comment type="subcellular location">
    <subcellularLocation>
        <location evidence="1">Cell membrane</location>
        <topology evidence="1">Multi-pass membrane protein</topology>
    </subcellularLocation>
</comment>
<dbReference type="PANTHER" id="PTHR43394:SF1">
    <property type="entry name" value="ATP-BINDING CASSETTE SUB-FAMILY B MEMBER 10, MITOCHONDRIAL"/>
    <property type="match status" value="1"/>
</dbReference>
<dbReference type="SMART" id="SM00382">
    <property type="entry name" value="AAA"/>
    <property type="match status" value="1"/>
</dbReference>
<keyword evidence="4" id="KW-0812">Transmembrane</keyword>
<dbReference type="InterPro" id="IPR027417">
    <property type="entry name" value="P-loop_NTPase"/>
</dbReference>
<evidence type="ECO:0000256" key="3">
    <source>
        <dbReference type="ARBA" id="ARBA00022475"/>
    </source>
</evidence>
<dbReference type="FunFam" id="3.40.50.300:FF:000221">
    <property type="entry name" value="Multidrug ABC transporter ATP-binding protein"/>
    <property type="match status" value="1"/>
</dbReference>
<dbReference type="GO" id="GO:0015421">
    <property type="term" value="F:ABC-type oligopeptide transporter activity"/>
    <property type="evidence" value="ECO:0007669"/>
    <property type="project" value="TreeGrafter"/>
</dbReference>
<keyword evidence="3" id="KW-1003">Cell membrane</keyword>
<dbReference type="GO" id="GO:0016887">
    <property type="term" value="F:ATP hydrolysis activity"/>
    <property type="evidence" value="ECO:0007669"/>
    <property type="project" value="InterPro"/>
</dbReference>
<dbReference type="PANTHER" id="PTHR43394">
    <property type="entry name" value="ATP-DEPENDENT PERMEASE MDL1, MITOCHONDRIAL"/>
    <property type="match status" value="1"/>
</dbReference>
<name>A0A2T4LP13_9STAP</name>
<evidence type="ECO:0000313" key="10">
    <source>
        <dbReference type="EMBL" id="PTF59340.1"/>
    </source>
</evidence>
<keyword evidence="5" id="KW-0547">Nucleotide-binding</keyword>
<dbReference type="AlphaFoldDB" id="A0A2T4LP13"/>
<comment type="caution">
    <text evidence="10">The sequence shown here is derived from an EMBL/GenBank/DDBJ whole genome shotgun (WGS) entry which is preliminary data.</text>
</comment>
<accession>A0A2T4LP13</accession>
<evidence type="ECO:0000256" key="1">
    <source>
        <dbReference type="ARBA" id="ARBA00004651"/>
    </source>
</evidence>
<dbReference type="Proteomes" id="UP000241208">
    <property type="component" value="Unassembled WGS sequence"/>
</dbReference>
<evidence type="ECO:0000256" key="4">
    <source>
        <dbReference type="ARBA" id="ARBA00022692"/>
    </source>
</evidence>
<dbReference type="InterPro" id="IPR003439">
    <property type="entry name" value="ABC_transporter-like_ATP-bd"/>
</dbReference>
<dbReference type="SUPFAM" id="SSF52540">
    <property type="entry name" value="P-loop containing nucleoside triphosphate hydrolases"/>
    <property type="match status" value="1"/>
</dbReference>
<dbReference type="InterPro" id="IPR017871">
    <property type="entry name" value="ABC_transporter-like_CS"/>
</dbReference>
<reference evidence="10 11" key="1">
    <citation type="journal article" date="2016" name="Front. Microbiol.">
        <title>Comprehensive Phylogenetic Analysis of Bovine Non-aureus Staphylococci Species Based on Whole-Genome Sequencing.</title>
        <authorList>
            <person name="Naushad S."/>
            <person name="Barkema H.W."/>
            <person name="Luby C."/>
            <person name="Condas L.A."/>
            <person name="Nobrega D.B."/>
            <person name="Carson D.A."/>
            <person name="De Buck J."/>
        </authorList>
    </citation>
    <scope>NUCLEOTIDE SEQUENCE [LARGE SCALE GENOMIC DNA]</scope>
    <source>
        <strain evidence="10 11">SNUC 3829</strain>
    </source>
</reference>
<evidence type="ECO:0000256" key="6">
    <source>
        <dbReference type="ARBA" id="ARBA00022840"/>
    </source>
</evidence>
<evidence type="ECO:0000256" key="2">
    <source>
        <dbReference type="ARBA" id="ARBA00022448"/>
    </source>
</evidence>
<evidence type="ECO:0000313" key="11">
    <source>
        <dbReference type="Proteomes" id="UP000241208"/>
    </source>
</evidence>
<dbReference type="InterPro" id="IPR003593">
    <property type="entry name" value="AAA+_ATPase"/>
</dbReference>
<dbReference type="EMBL" id="PYZR01000320">
    <property type="protein sequence ID" value="PTF59340.1"/>
    <property type="molecule type" value="Genomic_DNA"/>
</dbReference>
<evidence type="ECO:0000259" key="9">
    <source>
        <dbReference type="PROSITE" id="PS50893"/>
    </source>
</evidence>
<dbReference type="PROSITE" id="PS50893">
    <property type="entry name" value="ABC_TRANSPORTER_2"/>
    <property type="match status" value="1"/>
</dbReference>
<keyword evidence="6 10" id="KW-0067">ATP-binding</keyword>
<keyword evidence="2" id="KW-0813">Transport</keyword>
<dbReference type="Gene3D" id="3.40.50.300">
    <property type="entry name" value="P-loop containing nucleotide triphosphate hydrolases"/>
    <property type="match status" value="1"/>
</dbReference>
<protein>
    <submittedName>
        <fullName evidence="10">Multidrug ABC transporter ATP-binding protein</fullName>
    </submittedName>
</protein>
<sequence length="231" mass="25326">GETIAFVGMSGGGKSTLINLIPRFYDTTSGSIDIDGVNIKSYLTGSLRHQIGLVQQDNILFSDTIKENILLGKPDASEEDVIEAAKMANAHDFIMNLPKGYDTEVGERGVKLSGGQKQRIAIARALLIDPEVLILDDSLSAVDAQTEETILANMHTLRQGKTNIITAHRMSAVKHADLIIVMDRGTIIERGTHQTLIERKGWYFDTYTAQALQEQHAQHLNDLTEGDEGNV</sequence>
<dbReference type="GO" id="GO:0005524">
    <property type="term" value="F:ATP binding"/>
    <property type="evidence" value="ECO:0007669"/>
    <property type="project" value="UniProtKB-KW"/>
</dbReference>
<feature type="domain" description="ABC transporter" evidence="9">
    <location>
        <begin position="1"/>
        <end position="209"/>
    </location>
</feature>
<proteinExistence type="predicted"/>
<dbReference type="InterPro" id="IPR039421">
    <property type="entry name" value="Type_1_exporter"/>
</dbReference>
<keyword evidence="7" id="KW-1133">Transmembrane helix</keyword>
<feature type="non-terminal residue" evidence="10">
    <location>
        <position position="1"/>
    </location>
</feature>
<organism evidence="10 11">
    <name type="scientific">Staphylococcus cohnii</name>
    <dbReference type="NCBI Taxonomy" id="29382"/>
    <lineage>
        <taxon>Bacteria</taxon>
        <taxon>Bacillati</taxon>
        <taxon>Bacillota</taxon>
        <taxon>Bacilli</taxon>
        <taxon>Bacillales</taxon>
        <taxon>Staphylococcaceae</taxon>
        <taxon>Staphylococcus</taxon>
        <taxon>Staphylococcus cohnii species complex</taxon>
    </lineage>
</organism>
<dbReference type="PROSITE" id="PS00211">
    <property type="entry name" value="ABC_TRANSPORTER_1"/>
    <property type="match status" value="1"/>
</dbReference>
<dbReference type="Pfam" id="PF00005">
    <property type="entry name" value="ABC_tran"/>
    <property type="match status" value="1"/>
</dbReference>